<feature type="chain" id="PRO_5005830818" description="Trehalase" evidence="9">
    <location>
        <begin position="20"/>
        <end position="729"/>
    </location>
</feature>
<evidence type="ECO:0000313" key="11">
    <source>
        <dbReference type="Proteomes" id="UP000053105"/>
    </source>
</evidence>
<dbReference type="GO" id="GO:0005993">
    <property type="term" value="P:trehalose catabolic process"/>
    <property type="evidence" value="ECO:0007669"/>
    <property type="project" value="TreeGrafter"/>
</dbReference>
<evidence type="ECO:0000313" key="10">
    <source>
        <dbReference type="EMBL" id="KOX71539.1"/>
    </source>
</evidence>
<evidence type="ECO:0000256" key="4">
    <source>
        <dbReference type="ARBA" id="ARBA00019905"/>
    </source>
</evidence>
<evidence type="ECO:0000256" key="7">
    <source>
        <dbReference type="RuleBase" id="RU361180"/>
    </source>
</evidence>
<dbReference type="GO" id="GO:0004555">
    <property type="term" value="F:alpha,alpha-trehalase activity"/>
    <property type="evidence" value="ECO:0007669"/>
    <property type="project" value="UniProtKB-EC"/>
</dbReference>
<comment type="similarity">
    <text evidence="2 7">Belongs to the glycosyl hydrolase 37 family.</text>
</comment>
<reference evidence="10 11" key="1">
    <citation type="submission" date="2015-07" db="EMBL/GenBank/DDBJ databases">
        <title>The genome of Melipona quadrifasciata.</title>
        <authorList>
            <person name="Pan H."/>
            <person name="Kapheim K."/>
        </authorList>
    </citation>
    <scope>NUCLEOTIDE SEQUENCE [LARGE SCALE GENOMIC DNA]</scope>
    <source>
        <strain evidence="10">0111107301</strain>
        <tissue evidence="10">Whole body</tissue>
    </source>
</reference>
<evidence type="ECO:0000256" key="3">
    <source>
        <dbReference type="ARBA" id="ARBA00012757"/>
    </source>
</evidence>
<dbReference type="EC" id="3.2.1.28" evidence="3 7"/>
<dbReference type="EMBL" id="KQ435834">
    <property type="protein sequence ID" value="KOX71539.1"/>
    <property type="molecule type" value="Genomic_DNA"/>
</dbReference>
<keyword evidence="11" id="KW-1185">Reference proteome</keyword>
<dbReference type="PANTHER" id="PTHR23403:SF1">
    <property type="entry name" value="TREHALASE"/>
    <property type="match status" value="1"/>
</dbReference>
<dbReference type="Pfam" id="PF01204">
    <property type="entry name" value="Trehalase"/>
    <property type="match status" value="1"/>
</dbReference>
<dbReference type="InterPro" id="IPR001661">
    <property type="entry name" value="Glyco_hydro_37"/>
</dbReference>
<dbReference type="AlphaFoldDB" id="A0A0M8ZXE8"/>
<evidence type="ECO:0000256" key="8">
    <source>
        <dbReference type="SAM" id="MobiDB-lite"/>
    </source>
</evidence>
<dbReference type="PRINTS" id="PR00744">
    <property type="entry name" value="GLHYDRLASE37"/>
</dbReference>
<organism evidence="10 11">
    <name type="scientific">Melipona quadrifasciata</name>
    <dbReference type="NCBI Taxonomy" id="166423"/>
    <lineage>
        <taxon>Eukaryota</taxon>
        <taxon>Metazoa</taxon>
        <taxon>Ecdysozoa</taxon>
        <taxon>Arthropoda</taxon>
        <taxon>Hexapoda</taxon>
        <taxon>Insecta</taxon>
        <taxon>Pterygota</taxon>
        <taxon>Neoptera</taxon>
        <taxon>Endopterygota</taxon>
        <taxon>Hymenoptera</taxon>
        <taxon>Apocrita</taxon>
        <taxon>Aculeata</taxon>
        <taxon>Apoidea</taxon>
        <taxon>Anthophila</taxon>
        <taxon>Apidae</taxon>
        <taxon>Melipona</taxon>
    </lineage>
</organism>
<evidence type="ECO:0000256" key="1">
    <source>
        <dbReference type="ARBA" id="ARBA00001576"/>
    </source>
</evidence>
<feature type="region of interest" description="Disordered" evidence="8">
    <location>
        <begin position="655"/>
        <end position="678"/>
    </location>
</feature>
<dbReference type="PROSITE" id="PS00928">
    <property type="entry name" value="TREHALASE_2"/>
    <property type="match status" value="1"/>
</dbReference>
<proteinExistence type="inferred from homology"/>
<protein>
    <recommendedName>
        <fullName evidence="4 7">Trehalase</fullName>
        <ecNumber evidence="3 7">3.2.1.28</ecNumber>
    </recommendedName>
    <alternativeName>
        <fullName evidence="7">Alpha-trehalose glucohydrolase</fullName>
    </alternativeName>
</protein>
<comment type="catalytic activity">
    <reaction evidence="1 7">
        <text>alpha,alpha-trehalose + H2O = alpha-D-glucose + beta-D-glucose</text>
        <dbReference type="Rhea" id="RHEA:32675"/>
        <dbReference type="ChEBI" id="CHEBI:15377"/>
        <dbReference type="ChEBI" id="CHEBI:15903"/>
        <dbReference type="ChEBI" id="CHEBI:16551"/>
        <dbReference type="ChEBI" id="CHEBI:17925"/>
        <dbReference type="EC" id="3.2.1.28"/>
    </reaction>
</comment>
<dbReference type="PROSITE" id="PS00927">
    <property type="entry name" value="TREHALASE_1"/>
    <property type="match status" value="1"/>
</dbReference>
<evidence type="ECO:0000256" key="2">
    <source>
        <dbReference type="ARBA" id="ARBA00005615"/>
    </source>
</evidence>
<name>A0A0M8ZXE8_9HYME</name>
<dbReference type="InterPro" id="IPR012341">
    <property type="entry name" value="6hp_glycosidase-like_sf"/>
</dbReference>
<keyword evidence="5 7" id="KW-0378">Hydrolase</keyword>
<sequence>MPAGLLIVVVDLIAALTDAASIGHAAHGIKATDCYRSMDALSFFLPTYTFLFFFSSEIYCTGELLKTVQLAHIFNDSKKFVDLHQLNDPEITLSNFRSLMNETGNKPTRSQVARYVEENFSSSNELLNWTLSDWTENPSILKRIHETKYREWARALNGVWKDLARKINPEVAKHPERHSLIYVQNGFIVPGGRFKEFYYWDSYWVIEGLLLSDMYQTARGMIDNFLYMVKKYGFIPNGGRIYYLMRSQPPLIHLMVSRYLEFTGDYDYLRTIIPTLEKEFAFWQMEKMIEVKKDGRTYKMGHYIVNSPRPRPESYREDYEMAQQLPEKSQNFFYNNIKAGAESGWDFSYRWCITNNKSGMPNLLNISTQYVIPVDLNAILQQNARLLSEFHTLLGNKAKSQYYLKIASQLQTAIDNVLWDDEKGMWFDYDVKTKENRRMFYPSNLAPLYTKSYNYIQREYYALSAVAYLKSQNIDSFFGGTPTSLNQTGEQWDFPNAWPPLQSFIVMGLYWTGVKEAMDFSHELAFRWLGSNYIGYMQTGHMFEKYDSIRPGQGGGGGEYLVQTGFGWTNGVILEFLNTFPNVKVRKVAYEGDTDMEIGDNGICILIGLRILENDISKLSAEPPNKEFRRCFPKNVEEVPNEIVPADVKSTIENELTEESRRETKGKQEMDHVPLRPISPDQLAPAFFRLTRPQIVATPRRTPARTPIPCGISSMLADSRRQTTITPRD</sequence>
<dbReference type="PANTHER" id="PTHR23403">
    <property type="entry name" value="TREHALASE"/>
    <property type="match status" value="1"/>
</dbReference>
<keyword evidence="6 7" id="KW-0326">Glycosidase</keyword>
<dbReference type="Proteomes" id="UP000053105">
    <property type="component" value="Unassembled WGS sequence"/>
</dbReference>
<evidence type="ECO:0000256" key="5">
    <source>
        <dbReference type="ARBA" id="ARBA00022801"/>
    </source>
</evidence>
<keyword evidence="9" id="KW-0732">Signal</keyword>
<dbReference type="Gene3D" id="1.50.10.10">
    <property type="match status" value="1"/>
</dbReference>
<gene>
    <name evidence="10" type="ORF">WN51_02410</name>
</gene>
<dbReference type="STRING" id="166423.A0A0M8ZXE8"/>
<dbReference type="SUPFAM" id="SSF48208">
    <property type="entry name" value="Six-hairpin glycosidases"/>
    <property type="match status" value="1"/>
</dbReference>
<evidence type="ECO:0000256" key="6">
    <source>
        <dbReference type="ARBA" id="ARBA00023295"/>
    </source>
</evidence>
<feature type="signal peptide" evidence="9">
    <location>
        <begin position="1"/>
        <end position="19"/>
    </location>
</feature>
<dbReference type="InterPro" id="IPR008928">
    <property type="entry name" value="6-hairpin_glycosidase_sf"/>
</dbReference>
<dbReference type="OrthoDB" id="3542292at2759"/>
<evidence type="ECO:0000256" key="9">
    <source>
        <dbReference type="SAM" id="SignalP"/>
    </source>
</evidence>
<dbReference type="InterPro" id="IPR018232">
    <property type="entry name" value="Glyco_hydro_37_CS"/>
</dbReference>
<feature type="compositionally biased region" description="Basic and acidic residues" evidence="8">
    <location>
        <begin position="658"/>
        <end position="674"/>
    </location>
</feature>
<accession>A0A0M8ZXE8</accession>